<dbReference type="PIRSF" id="PIRSF000350">
    <property type="entry name" value="Mercury_reductase_MerA"/>
    <property type="match status" value="1"/>
</dbReference>
<evidence type="ECO:0000256" key="2">
    <source>
        <dbReference type="ARBA" id="ARBA00007532"/>
    </source>
</evidence>
<dbReference type="InterPro" id="IPR016156">
    <property type="entry name" value="FAD/NAD-linked_Rdtase_dimer_sf"/>
</dbReference>
<dbReference type="InterPro" id="IPR036188">
    <property type="entry name" value="FAD/NAD-bd_sf"/>
</dbReference>
<evidence type="ECO:0000256" key="5">
    <source>
        <dbReference type="ARBA" id="ARBA00023027"/>
    </source>
</evidence>
<organism evidence="8 9">
    <name type="scientific">Streptomyces tibetensis</name>
    <dbReference type="NCBI Taxonomy" id="2382123"/>
    <lineage>
        <taxon>Bacteria</taxon>
        <taxon>Bacillati</taxon>
        <taxon>Actinomycetota</taxon>
        <taxon>Actinomycetes</taxon>
        <taxon>Kitasatosporales</taxon>
        <taxon>Streptomycetaceae</taxon>
        <taxon>Streptomyces</taxon>
    </lineage>
</organism>
<evidence type="ECO:0000313" key="8">
    <source>
        <dbReference type="EMBL" id="MFF0003050.1"/>
    </source>
</evidence>
<dbReference type="InterPro" id="IPR023753">
    <property type="entry name" value="FAD/NAD-binding_dom"/>
</dbReference>
<comment type="caution">
    <text evidence="8">The sequence shown here is derived from an EMBL/GenBank/DDBJ whole genome shotgun (WGS) entry which is preliminary data.</text>
</comment>
<comment type="similarity">
    <text evidence="2">Belongs to the class-I pyridine nucleotide-disulfide oxidoreductase family.</text>
</comment>
<dbReference type="PRINTS" id="PR00368">
    <property type="entry name" value="FADPNR"/>
</dbReference>
<evidence type="ECO:0000313" key="9">
    <source>
        <dbReference type="Proteomes" id="UP001601422"/>
    </source>
</evidence>
<evidence type="ECO:0000256" key="1">
    <source>
        <dbReference type="ARBA" id="ARBA00001974"/>
    </source>
</evidence>
<dbReference type="Proteomes" id="UP001601422">
    <property type="component" value="Unassembled WGS sequence"/>
</dbReference>
<protein>
    <submittedName>
        <fullName evidence="8">NAD(P)/FAD-dependent oxidoreductase</fullName>
    </submittedName>
</protein>
<evidence type="ECO:0000259" key="6">
    <source>
        <dbReference type="Pfam" id="PF02852"/>
    </source>
</evidence>
<keyword evidence="4" id="KW-0274">FAD</keyword>
<dbReference type="PRINTS" id="PR00411">
    <property type="entry name" value="PNDRDTASEI"/>
</dbReference>
<evidence type="ECO:0000256" key="3">
    <source>
        <dbReference type="ARBA" id="ARBA00022630"/>
    </source>
</evidence>
<dbReference type="InterPro" id="IPR050151">
    <property type="entry name" value="Class-I_Pyr_Nuc-Dis_Oxidored"/>
</dbReference>
<dbReference type="PANTHER" id="PTHR22912:SF151">
    <property type="entry name" value="DIHYDROLIPOYL DEHYDROGENASE, MITOCHONDRIAL"/>
    <property type="match status" value="1"/>
</dbReference>
<proteinExistence type="inferred from homology"/>
<dbReference type="Gene3D" id="3.30.390.30">
    <property type="match status" value="1"/>
</dbReference>
<dbReference type="EMBL" id="JBIAJP010000001">
    <property type="protein sequence ID" value="MFF0003050.1"/>
    <property type="molecule type" value="Genomic_DNA"/>
</dbReference>
<dbReference type="Pfam" id="PF07992">
    <property type="entry name" value="Pyr_redox_2"/>
    <property type="match status" value="1"/>
</dbReference>
<sequence length="476" mass="49695">MTETETNTYDVVVLGAGPVGENVADRTRAAGLTTAVVESELVGGECSYWACMPSKALLRPVIARADARRVPGLRQSVQGPLDASAVLAHRDYYTSNWKDDGQVGWLDSVGAALYRGHGRLTGPRTVTVTGPDGGEHVLTARQAVAVCTGSRAALPGLPGLDAVKPWTSREATSSTTVPGRLIVIGGGVVATEMATVWQALGSQVTLLVRGKGLLPRMEPFAGELIAEALTEAGADVRTGTSVESVTRENGTVVAVTGTGDRIEADEILFATGRAPRTDDIGLESIGLDPGSWLPVDDSLRVDGHDWLYAVGDVNHRALLTHQGKYQARIAGAAIAARANGETLVAEPWGAHAATADHAAVPQVVFTDPEAAAVGLSLAEAEQAGHRVKAVDVDLSTVAGAGLYADGYQGRARMVVDLEGEILRGVTLVGPGVGELIHSATVAVVGQVPISRLWHAVPSYPTISEVWLRLLEAYRDA</sequence>
<feature type="domain" description="FAD/NAD(P)-binding" evidence="7">
    <location>
        <begin position="9"/>
        <end position="321"/>
    </location>
</feature>
<keyword evidence="5" id="KW-0520">NAD</keyword>
<dbReference type="Pfam" id="PF02852">
    <property type="entry name" value="Pyr_redox_dim"/>
    <property type="match status" value="1"/>
</dbReference>
<dbReference type="SUPFAM" id="SSF55424">
    <property type="entry name" value="FAD/NAD-linked reductases, dimerisation (C-terminal) domain"/>
    <property type="match status" value="1"/>
</dbReference>
<feature type="domain" description="Pyridine nucleotide-disulphide oxidoreductase dimerisation" evidence="6">
    <location>
        <begin position="360"/>
        <end position="466"/>
    </location>
</feature>
<dbReference type="InterPro" id="IPR004099">
    <property type="entry name" value="Pyr_nucl-diS_OxRdtase_dimer"/>
</dbReference>
<keyword evidence="9" id="KW-1185">Reference proteome</keyword>
<dbReference type="RefSeq" id="WP_362047765.1">
    <property type="nucleotide sequence ID" value="NZ_JBEXVS010000058.1"/>
</dbReference>
<dbReference type="PANTHER" id="PTHR22912">
    <property type="entry name" value="DISULFIDE OXIDOREDUCTASE"/>
    <property type="match status" value="1"/>
</dbReference>
<keyword evidence="3" id="KW-0285">Flavoprotein</keyword>
<dbReference type="SUPFAM" id="SSF51905">
    <property type="entry name" value="FAD/NAD(P)-binding domain"/>
    <property type="match status" value="1"/>
</dbReference>
<evidence type="ECO:0000256" key="4">
    <source>
        <dbReference type="ARBA" id="ARBA00022827"/>
    </source>
</evidence>
<name>A0ABW6MPW4_9ACTN</name>
<evidence type="ECO:0000259" key="7">
    <source>
        <dbReference type="Pfam" id="PF07992"/>
    </source>
</evidence>
<accession>A0ABW6MPW4</accession>
<gene>
    <name evidence="8" type="ORF">ACFYQT_06285</name>
</gene>
<dbReference type="Gene3D" id="3.50.50.60">
    <property type="entry name" value="FAD/NAD(P)-binding domain"/>
    <property type="match status" value="2"/>
</dbReference>
<dbReference type="InterPro" id="IPR001100">
    <property type="entry name" value="Pyr_nuc-diS_OxRdtase"/>
</dbReference>
<reference evidence="8 9" key="1">
    <citation type="submission" date="2024-10" db="EMBL/GenBank/DDBJ databases">
        <title>The Natural Products Discovery Center: Release of the First 8490 Sequenced Strains for Exploring Actinobacteria Biosynthetic Diversity.</title>
        <authorList>
            <person name="Kalkreuter E."/>
            <person name="Kautsar S.A."/>
            <person name="Yang D."/>
            <person name="Bader C.D."/>
            <person name="Teijaro C.N."/>
            <person name="Fluegel L."/>
            <person name="Davis C.M."/>
            <person name="Simpson J.R."/>
            <person name="Lauterbach L."/>
            <person name="Steele A.D."/>
            <person name="Gui C."/>
            <person name="Meng S."/>
            <person name="Li G."/>
            <person name="Viehrig K."/>
            <person name="Ye F."/>
            <person name="Su P."/>
            <person name="Kiefer A.F."/>
            <person name="Nichols A."/>
            <person name="Cepeda A.J."/>
            <person name="Yan W."/>
            <person name="Fan B."/>
            <person name="Jiang Y."/>
            <person name="Adhikari A."/>
            <person name="Zheng C.-J."/>
            <person name="Schuster L."/>
            <person name="Cowan T.M."/>
            <person name="Smanski M.J."/>
            <person name="Chevrette M.G."/>
            <person name="De Carvalho L.P.S."/>
            <person name="Shen B."/>
        </authorList>
    </citation>
    <scope>NUCLEOTIDE SEQUENCE [LARGE SCALE GENOMIC DNA]</scope>
    <source>
        <strain evidence="8 9">NPDC005497</strain>
    </source>
</reference>
<comment type="cofactor">
    <cofactor evidence="1">
        <name>FAD</name>
        <dbReference type="ChEBI" id="CHEBI:57692"/>
    </cofactor>
</comment>